<comment type="caution">
    <text evidence="1">The sequence shown here is derived from an EMBL/GenBank/DDBJ whole genome shotgun (WGS) entry which is preliminary data.</text>
</comment>
<reference evidence="1" key="1">
    <citation type="journal article" date="2014" name="Front. Microbiol.">
        <title>High frequency of phylogenetically diverse reductive dehalogenase-homologous genes in deep subseafloor sedimentary metagenomes.</title>
        <authorList>
            <person name="Kawai M."/>
            <person name="Futagami T."/>
            <person name="Toyoda A."/>
            <person name="Takaki Y."/>
            <person name="Nishi S."/>
            <person name="Hori S."/>
            <person name="Arai W."/>
            <person name="Tsubouchi T."/>
            <person name="Morono Y."/>
            <person name="Uchiyama I."/>
            <person name="Ito T."/>
            <person name="Fujiyama A."/>
            <person name="Inagaki F."/>
            <person name="Takami H."/>
        </authorList>
    </citation>
    <scope>NUCLEOTIDE SEQUENCE</scope>
    <source>
        <strain evidence="1">Expedition CK06-06</strain>
    </source>
</reference>
<evidence type="ECO:0000313" key="1">
    <source>
        <dbReference type="EMBL" id="GAG38122.1"/>
    </source>
</evidence>
<proteinExistence type="predicted"/>
<sequence>MKRRQQFRHRALGFFCIADNQQMPMANNARGIVVGCHPSSVSARSLDHPLSADLSNEPR</sequence>
<gene>
    <name evidence="1" type="ORF">S01H1_65571</name>
</gene>
<name>X0XS09_9ZZZZ</name>
<accession>X0XS09</accession>
<feature type="non-terminal residue" evidence="1">
    <location>
        <position position="59"/>
    </location>
</feature>
<organism evidence="1">
    <name type="scientific">marine sediment metagenome</name>
    <dbReference type="NCBI Taxonomy" id="412755"/>
    <lineage>
        <taxon>unclassified sequences</taxon>
        <taxon>metagenomes</taxon>
        <taxon>ecological metagenomes</taxon>
    </lineage>
</organism>
<dbReference type="EMBL" id="BARS01043294">
    <property type="protein sequence ID" value="GAG38122.1"/>
    <property type="molecule type" value="Genomic_DNA"/>
</dbReference>
<dbReference type="AlphaFoldDB" id="X0XS09"/>
<protein>
    <submittedName>
        <fullName evidence="1">Uncharacterized protein</fullName>
    </submittedName>
</protein>